<keyword evidence="8" id="KW-1185">Reference proteome</keyword>
<evidence type="ECO:0000313" key="8">
    <source>
        <dbReference type="Proteomes" id="UP000002358"/>
    </source>
</evidence>
<dbReference type="PROSITE" id="PS50404">
    <property type="entry name" value="GST_NTER"/>
    <property type="match status" value="1"/>
</dbReference>
<comment type="similarity">
    <text evidence="3">Belongs to the GST superfamily. Sigma family.</text>
</comment>
<reference evidence="7" key="1">
    <citation type="submission" date="2021-01" db="UniProtKB">
        <authorList>
            <consortium name="EnsemblMetazoa"/>
        </authorList>
    </citation>
    <scope>IDENTIFICATION</scope>
</reference>
<dbReference type="AlphaFoldDB" id="A0A7M7T939"/>
<comment type="catalytic activity">
    <reaction evidence="4">
        <text>RX + glutathione = an S-substituted glutathione + a halide anion + H(+)</text>
        <dbReference type="Rhea" id="RHEA:16437"/>
        <dbReference type="ChEBI" id="CHEBI:15378"/>
        <dbReference type="ChEBI" id="CHEBI:16042"/>
        <dbReference type="ChEBI" id="CHEBI:17792"/>
        <dbReference type="ChEBI" id="CHEBI:57925"/>
        <dbReference type="ChEBI" id="CHEBI:90779"/>
        <dbReference type="EC" id="2.5.1.18"/>
    </reaction>
</comment>
<evidence type="ECO:0000259" key="6">
    <source>
        <dbReference type="PROSITE" id="PS50405"/>
    </source>
</evidence>
<evidence type="ECO:0000256" key="2">
    <source>
        <dbReference type="ARBA" id="ARBA00022679"/>
    </source>
</evidence>
<dbReference type="SFLD" id="SFLDS00019">
    <property type="entry name" value="Glutathione_Transferase_(cytos"/>
    <property type="match status" value="1"/>
</dbReference>
<evidence type="ECO:0000259" key="5">
    <source>
        <dbReference type="PROSITE" id="PS50404"/>
    </source>
</evidence>
<dbReference type="OrthoDB" id="414243at2759"/>
<dbReference type="CDD" id="cd03192">
    <property type="entry name" value="GST_C_Sigma_like"/>
    <property type="match status" value="1"/>
</dbReference>
<dbReference type="PROSITE" id="PS50405">
    <property type="entry name" value="GST_CTER"/>
    <property type="match status" value="1"/>
</dbReference>
<accession>A0A7M7T939</accession>
<dbReference type="InterPro" id="IPR040079">
    <property type="entry name" value="Glutathione_S-Trfase"/>
</dbReference>
<dbReference type="EC" id="2.5.1.18" evidence="1"/>
<dbReference type="SUPFAM" id="SSF52833">
    <property type="entry name" value="Thioredoxin-like"/>
    <property type="match status" value="1"/>
</dbReference>
<dbReference type="SUPFAM" id="SSF47616">
    <property type="entry name" value="GST C-terminal domain-like"/>
    <property type="match status" value="1"/>
</dbReference>
<feature type="domain" description="GST C-terminal" evidence="6">
    <location>
        <begin position="104"/>
        <end position="226"/>
    </location>
</feature>
<dbReference type="InterPro" id="IPR036282">
    <property type="entry name" value="Glutathione-S-Trfase_C_sf"/>
</dbReference>
<dbReference type="Proteomes" id="UP000002358">
    <property type="component" value="Chromosome 3"/>
</dbReference>
<evidence type="ECO:0000256" key="1">
    <source>
        <dbReference type="ARBA" id="ARBA00012452"/>
    </source>
</evidence>
<gene>
    <name evidence="7" type="primary">100120287</name>
</gene>
<evidence type="ECO:0000256" key="3">
    <source>
        <dbReference type="ARBA" id="ARBA00038317"/>
    </source>
</evidence>
<dbReference type="InterPro" id="IPR010987">
    <property type="entry name" value="Glutathione-S-Trfase_C-like"/>
</dbReference>
<protein>
    <recommendedName>
        <fullName evidence="1">glutathione transferase</fullName>
        <ecNumber evidence="1">2.5.1.18</ecNumber>
    </recommendedName>
</protein>
<dbReference type="InterPro" id="IPR004045">
    <property type="entry name" value="Glutathione_S-Trfase_N"/>
</dbReference>
<dbReference type="CDD" id="cd03039">
    <property type="entry name" value="GST_N_Sigma_like"/>
    <property type="match status" value="1"/>
</dbReference>
<sequence length="226" mass="25847">MLRCNDSANLSSSSGKINMAEEQQPSYKLIYFNARGRAEHIRYVLAYAGLDYVDERLPKERWPELKKSMPYGQLPVLEVNGQPIAQSNAIARYLARKHGLAGRDEWEAMLCDVLVDSLGDLKQELLQFQKEDDLFKKEEKKAKFVKETIPFFLNKFEQTIGQNDGYAVGSTTTWADFVFAVALENFEQMFGPSALESYPALRRLKQRVHAIPAIAEWIARRPHTNS</sequence>
<dbReference type="SFLD" id="SFLDG00363">
    <property type="entry name" value="AMPS_(cytGST):_Alpha-__Mu-__Pi"/>
    <property type="match status" value="1"/>
</dbReference>
<keyword evidence="2" id="KW-0808">Transferase</keyword>
<dbReference type="EnsemblMetazoa" id="XM_031928000">
    <property type="protein sequence ID" value="XP_031783860"/>
    <property type="gene ID" value="LOC100120287"/>
</dbReference>
<dbReference type="Gene3D" id="1.20.1050.130">
    <property type="match status" value="1"/>
</dbReference>
<dbReference type="SFLD" id="SFLDG01205">
    <property type="entry name" value="AMPS.1"/>
    <property type="match status" value="1"/>
</dbReference>
<name>A0A7M7T939_NASVI</name>
<dbReference type="PANTHER" id="PTHR11571">
    <property type="entry name" value="GLUTATHIONE S-TRANSFERASE"/>
    <property type="match status" value="1"/>
</dbReference>
<dbReference type="PANTHER" id="PTHR11571:SF224">
    <property type="entry name" value="HEMATOPOIETIC PROSTAGLANDIN D SYNTHASE"/>
    <property type="match status" value="1"/>
</dbReference>
<feature type="domain" description="GST N-terminal" evidence="5">
    <location>
        <begin position="25"/>
        <end position="102"/>
    </location>
</feature>
<dbReference type="FunFam" id="3.40.30.10:FF:000035">
    <property type="entry name" value="hematopoietic prostaglandin D synthase"/>
    <property type="match status" value="1"/>
</dbReference>
<dbReference type="InterPro" id="IPR050213">
    <property type="entry name" value="GST_superfamily"/>
</dbReference>
<organism evidence="7 8">
    <name type="scientific">Nasonia vitripennis</name>
    <name type="common">Parasitic wasp</name>
    <dbReference type="NCBI Taxonomy" id="7425"/>
    <lineage>
        <taxon>Eukaryota</taxon>
        <taxon>Metazoa</taxon>
        <taxon>Ecdysozoa</taxon>
        <taxon>Arthropoda</taxon>
        <taxon>Hexapoda</taxon>
        <taxon>Insecta</taxon>
        <taxon>Pterygota</taxon>
        <taxon>Neoptera</taxon>
        <taxon>Endopterygota</taxon>
        <taxon>Hymenoptera</taxon>
        <taxon>Apocrita</taxon>
        <taxon>Proctotrupomorpha</taxon>
        <taxon>Chalcidoidea</taxon>
        <taxon>Pteromalidae</taxon>
        <taxon>Pteromalinae</taxon>
        <taxon>Nasonia</taxon>
    </lineage>
</organism>
<evidence type="ECO:0000256" key="4">
    <source>
        <dbReference type="ARBA" id="ARBA00047960"/>
    </source>
</evidence>
<dbReference type="GO" id="GO:0004364">
    <property type="term" value="F:glutathione transferase activity"/>
    <property type="evidence" value="ECO:0007669"/>
    <property type="project" value="UniProtKB-EC"/>
</dbReference>
<dbReference type="Pfam" id="PF02798">
    <property type="entry name" value="GST_N"/>
    <property type="match status" value="1"/>
</dbReference>
<proteinExistence type="inferred from homology"/>
<dbReference type="GO" id="GO:0004602">
    <property type="term" value="F:glutathione peroxidase activity"/>
    <property type="evidence" value="ECO:0007669"/>
    <property type="project" value="UniProtKB-ARBA"/>
</dbReference>
<dbReference type="SMR" id="A0A7M7T939"/>
<dbReference type="InterPro" id="IPR036249">
    <property type="entry name" value="Thioredoxin-like_sf"/>
</dbReference>
<evidence type="ECO:0000313" key="7">
    <source>
        <dbReference type="EnsemblMetazoa" id="XP_031783860"/>
    </source>
</evidence>
<dbReference type="Pfam" id="PF14497">
    <property type="entry name" value="GST_C_3"/>
    <property type="match status" value="1"/>
</dbReference>
<dbReference type="InterPro" id="IPR004046">
    <property type="entry name" value="GST_C"/>
</dbReference>
<dbReference type="GO" id="GO:0006749">
    <property type="term" value="P:glutathione metabolic process"/>
    <property type="evidence" value="ECO:0007669"/>
    <property type="project" value="TreeGrafter"/>
</dbReference>
<dbReference type="InParanoid" id="A0A7M7T939"/>